<dbReference type="EMBL" id="VTRV01000073">
    <property type="protein sequence ID" value="TZF89743.1"/>
    <property type="molecule type" value="Genomic_DNA"/>
</dbReference>
<keyword evidence="2" id="KW-0812">Transmembrane</keyword>
<evidence type="ECO:0000313" key="4">
    <source>
        <dbReference type="Proteomes" id="UP000323164"/>
    </source>
</evidence>
<sequence>MSAVVAAPRPRWTALAWVALVAGWACLLLPGPHVLRAVGIALVVVGLVLSALTMARGGTRAGIAPLVAGLLVTPLVYFGGAKLLPAHDAAVATGAPSMTSTTGAPRSARARRLPH</sequence>
<evidence type="ECO:0000313" key="3">
    <source>
        <dbReference type="EMBL" id="TZF89743.1"/>
    </source>
</evidence>
<evidence type="ECO:0000256" key="1">
    <source>
        <dbReference type="SAM" id="MobiDB-lite"/>
    </source>
</evidence>
<gene>
    <name evidence="3" type="ORF">FW784_08120</name>
</gene>
<keyword evidence="2" id="KW-0472">Membrane</keyword>
<dbReference type="AlphaFoldDB" id="A0A5D8Z6Q6"/>
<dbReference type="Proteomes" id="UP000323164">
    <property type="component" value="Unassembled WGS sequence"/>
</dbReference>
<feature type="region of interest" description="Disordered" evidence="1">
    <location>
        <begin position="94"/>
        <end position="115"/>
    </location>
</feature>
<feature type="non-terminal residue" evidence="3">
    <location>
        <position position="115"/>
    </location>
</feature>
<reference evidence="3 4" key="1">
    <citation type="submission" date="2019-08" db="EMBL/GenBank/DDBJ databases">
        <title>Draft genome sequence of Lysobacter sp. UKS-15.</title>
        <authorList>
            <person name="Im W.-T."/>
        </authorList>
    </citation>
    <scope>NUCLEOTIDE SEQUENCE [LARGE SCALE GENOMIC DNA]</scope>
    <source>
        <strain evidence="3 4">UKS-15</strain>
    </source>
</reference>
<protein>
    <submittedName>
        <fullName evidence="3">Uncharacterized protein</fullName>
    </submittedName>
</protein>
<feature type="transmembrane region" description="Helical" evidence="2">
    <location>
        <begin position="12"/>
        <end position="31"/>
    </location>
</feature>
<feature type="transmembrane region" description="Helical" evidence="2">
    <location>
        <begin position="62"/>
        <end position="80"/>
    </location>
</feature>
<name>A0A5D8Z6Q6_9GAMM</name>
<proteinExistence type="predicted"/>
<organism evidence="3 4">
    <name type="scientific">Cognatilysobacter lacus</name>
    <dbReference type="NCBI Taxonomy" id="1643323"/>
    <lineage>
        <taxon>Bacteria</taxon>
        <taxon>Pseudomonadati</taxon>
        <taxon>Pseudomonadota</taxon>
        <taxon>Gammaproteobacteria</taxon>
        <taxon>Lysobacterales</taxon>
        <taxon>Lysobacteraceae</taxon>
        <taxon>Cognatilysobacter</taxon>
    </lineage>
</organism>
<keyword evidence="4" id="KW-1185">Reference proteome</keyword>
<feature type="transmembrane region" description="Helical" evidence="2">
    <location>
        <begin position="37"/>
        <end position="55"/>
    </location>
</feature>
<comment type="caution">
    <text evidence="3">The sequence shown here is derived from an EMBL/GenBank/DDBJ whole genome shotgun (WGS) entry which is preliminary data.</text>
</comment>
<accession>A0A5D8Z6Q6</accession>
<dbReference type="RefSeq" id="WP_205123578.1">
    <property type="nucleotide sequence ID" value="NZ_VTRV01000073.1"/>
</dbReference>
<evidence type="ECO:0000256" key="2">
    <source>
        <dbReference type="SAM" id="Phobius"/>
    </source>
</evidence>
<keyword evidence="2" id="KW-1133">Transmembrane helix</keyword>